<keyword evidence="9" id="KW-1185">Reference proteome</keyword>
<dbReference type="KEGG" id="mbas:ALGA_2615"/>
<comment type="similarity">
    <text evidence="2">Belongs to the KdsC family.</text>
</comment>
<feature type="binding site" evidence="7">
    <location>
        <position position="110"/>
    </location>
    <ligand>
        <name>Mg(2+)</name>
        <dbReference type="ChEBI" id="CHEBI:18420"/>
    </ligand>
</feature>
<dbReference type="PANTHER" id="PTHR21485">
    <property type="entry name" value="HAD SUPERFAMILY MEMBERS CMAS AND KDSC"/>
    <property type="match status" value="1"/>
</dbReference>
<dbReference type="OrthoDB" id="9805604at2"/>
<feature type="binding site" evidence="7">
    <location>
        <position position="17"/>
    </location>
    <ligand>
        <name>Mg(2+)</name>
        <dbReference type="ChEBI" id="CHEBI:18420"/>
    </ligand>
</feature>
<keyword evidence="5" id="KW-0378">Hydrolase</keyword>
<dbReference type="Gene3D" id="3.40.50.1000">
    <property type="entry name" value="HAD superfamily/HAD-like"/>
    <property type="match status" value="1"/>
</dbReference>
<dbReference type="InterPro" id="IPR006549">
    <property type="entry name" value="HAD-SF_hydro_IIIA"/>
</dbReference>
<dbReference type="PANTHER" id="PTHR21485:SF3">
    <property type="entry name" value="N-ACYLNEURAMINATE CYTIDYLYLTRANSFERASE"/>
    <property type="match status" value="1"/>
</dbReference>
<dbReference type="SFLD" id="SFLDG01136">
    <property type="entry name" value="C1.6:_Phosphoserine_Phosphatas"/>
    <property type="match status" value="1"/>
</dbReference>
<evidence type="ECO:0000256" key="4">
    <source>
        <dbReference type="ARBA" id="ARBA00022723"/>
    </source>
</evidence>
<dbReference type="Proteomes" id="UP000218267">
    <property type="component" value="Chromosome"/>
</dbReference>
<evidence type="ECO:0000313" key="8">
    <source>
        <dbReference type="EMBL" id="BAX80928.1"/>
    </source>
</evidence>
<dbReference type="InterPro" id="IPR050793">
    <property type="entry name" value="CMP-NeuNAc_synthase"/>
</dbReference>
<dbReference type="InterPro" id="IPR036412">
    <property type="entry name" value="HAD-like_sf"/>
</dbReference>
<evidence type="ECO:0000256" key="3">
    <source>
        <dbReference type="ARBA" id="ARBA00011881"/>
    </source>
</evidence>
<dbReference type="SUPFAM" id="SSF56784">
    <property type="entry name" value="HAD-like"/>
    <property type="match status" value="1"/>
</dbReference>
<dbReference type="AlphaFoldDB" id="A0A1Y1CKJ0"/>
<dbReference type="PIRSF" id="PIRSF006118">
    <property type="entry name" value="KDO8-P_Ptase"/>
    <property type="match status" value="1"/>
</dbReference>
<proteinExistence type="inferred from homology"/>
<dbReference type="InterPro" id="IPR010023">
    <property type="entry name" value="KdsC_fam"/>
</dbReference>
<comment type="cofactor">
    <cofactor evidence="1 7">
        <name>Mg(2+)</name>
        <dbReference type="ChEBI" id="CHEBI:18420"/>
    </cofactor>
</comment>
<evidence type="ECO:0000256" key="1">
    <source>
        <dbReference type="ARBA" id="ARBA00001946"/>
    </source>
</evidence>
<evidence type="ECO:0000256" key="6">
    <source>
        <dbReference type="ARBA" id="ARBA00022842"/>
    </source>
</evidence>
<accession>A0A1Y1CKJ0</accession>
<evidence type="ECO:0000256" key="7">
    <source>
        <dbReference type="PIRSR" id="PIRSR006118-2"/>
    </source>
</evidence>
<protein>
    <submittedName>
        <fullName evidence="8">3-deoxy-D-manno-octulosonate 8-phosphate phosphatase</fullName>
    </submittedName>
</protein>
<dbReference type="NCBIfam" id="TIGR01670">
    <property type="entry name" value="KdsC-phosphatas"/>
    <property type="match status" value="1"/>
</dbReference>
<dbReference type="SFLD" id="SFLDG01138">
    <property type="entry name" value="C1.6.2:_Deoxy-d-mannose-octulo"/>
    <property type="match status" value="1"/>
</dbReference>
<dbReference type="FunFam" id="3.40.50.1000:FF:000029">
    <property type="entry name" value="3-deoxy-D-manno-octulosonate 8-phosphate phosphatase KdsC"/>
    <property type="match status" value="1"/>
</dbReference>
<dbReference type="GO" id="GO:0046872">
    <property type="term" value="F:metal ion binding"/>
    <property type="evidence" value="ECO:0007669"/>
    <property type="project" value="UniProtKB-KW"/>
</dbReference>
<dbReference type="CDD" id="cd01630">
    <property type="entry name" value="HAD_KDO-like"/>
    <property type="match status" value="1"/>
</dbReference>
<dbReference type="NCBIfam" id="TIGR01662">
    <property type="entry name" value="HAD-SF-IIIA"/>
    <property type="match status" value="1"/>
</dbReference>
<evidence type="ECO:0000313" key="9">
    <source>
        <dbReference type="Proteomes" id="UP000218267"/>
    </source>
</evidence>
<keyword evidence="4 7" id="KW-0479">Metal-binding</keyword>
<dbReference type="GO" id="GO:0016788">
    <property type="term" value="F:hydrolase activity, acting on ester bonds"/>
    <property type="evidence" value="ECO:0007669"/>
    <property type="project" value="InterPro"/>
</dbReference>
<evidence type="ECO:0000256" key="5">
    <source>
        <dbReference type="ARBA" id="ARBA00022801"/>
    </source>
</evidence>
<evidence type="ECO:0000256" key="2">
    <source>
        <dbReference type="ARBA" id="ARBA00005893"/>
    </source>
</evidence>
<dbReference type="RefSeq" id="WP_096429782.1">
    <property type="nucleotide sequence ID" value="NZ_AP018042.1"/>
</dbReference>
<keyword evidence="6 7" id="KW-0460">Magnesium</keyword>
<organism evidence="8 9">
    <name type="scientific">Labilibaculum antarcticum</name>
    <dbReference type="NCBI Taxonomy" id="1717717"/>
    <lineage>
        <taxon>Bacteria</taxon>
        <taxon>Pseudomonadati</taxon>
        <taxon>Bacteroidota</taxon>
        <taxon>Bacteroidia</taxon>
        <taxon>Marinilabiliales</taxon>
        <taxon>Marinifilaceae</taxon>
        <taxon>Labilibaculum</taxon>
    </lineage>
</organism>
<dbReference type="Pfam" id="PF08282">
    <property type="entry name" value="Hydrolase_3"/>
    <property type="match status" value="1"/>
</dbReference>
<reference evidence="8 9" key="1">
    <citation type="journal article" date="2018" name="Mar. Genomics">
        <title>Complete genome sequence of Marinifilaceae bacterium strain SPP2, isolated from the Antarctic marine sediment.</title>
        <authorList>
            <person name="Watanabe M."/>
            <person name="Kojima H."/>
            <person name="Fukui M."/>
        </authorList>
    </citation>
    <scope>NUCLEOTIDE SEQUENCE [LARGE SCALE GENOMIC DNA]</scope>
    <source>
        <strain evidence="8 9">SPP2</strain>
    </source>
</reference>
<gene>
    <name evidence="8" type="ORF">ALGA_2615</name>
</gene>
<reference evidence="9" key="2">
    <citation type="journal article" date="2020" name="Antonie Van Leeuwenhoek">
        <title>Labilibaculum antarcticum sp. nov., a novel facultative anaerobic, psychrotorelant bacterium isolated from marine sediment of Antarctica.</title>
        <authorList>
            <person name="Watanabe M."/>
            <person name="Kojima H."/>
            <person name="Fukui M."/>
        </authorList>
    </citation>
    <scope>NUCLEOTIDE SEQUENCE [LARGE SCALE GENOMIC DNA]</scope>
    <source>
        <strain evidence="9">SPP2</strain>
    </source>
</reference>
<feature type="binding site" evidence="7">
    <location>
        <position position="19"/>
    </location>
    <ligand>
        <name>substrate</name>
    </ligand>
</feature>
<dbReference type="GO" id="GO:0008781">
    <property type="term" value="F:N-acylneuraminate cytidylyltransferase activity"/>
    <property type="evidence" value="ECO:0007669"/>
    <property type="project" value="TreeGrafter"/>
</dbReference>
<dbReference type="SFLD" id="SFLDS00003">
    <property type="entry name" value="Haloacid_Dehalogenase"/>
    <property type="match status" value="1"/>
</dbReference>
<sequence>MAFFKEDLMKVTAFIFDVDGVLSNECIVIDSSGEMLRTANTKDGYAIQYAVKKGYPIAIITGGVSDAVEKRYRGLGVTDIYMGSKNKSKDFEDFISKYDLNPDHIMYMGDDLPDYEVMKRIGIPTCPCNAVEQIKAISNYISDKEGGYGCVRDVIEQVLRAHSKWLEADTNIQSI</sequence>
<dbReference type="EMBL" id="AP018042">
    <property type="protein sequence ID" value="BAX80928.1"/>
    <property type="molecule type" value="Genomic_DNA"/>
</dbReference>
<comment type="subunit">
    <text evidence="3">Homotetramer.</text>
</comment>
<dbReference type="InterPro" id="IPR023214">
    <property type="entry name" value="HAD_sf"/>
</dbReference>
<name>A0A1Y1CKJ0_9BACT</name>